<dbReference type="GO" id="GO:0009279">
    <property type="term" value="C:cell outer membrane"/>
    <property type="evidence" value="ECO:0007669"/>
    <property type="project" value="UniProtKB-SubCell"/>
</dbReference>
<comment type="subcellular location">
    <subcellularLocation>
        <location evidence="1 8">Cell outer membrane</location>
        <topology evidence="1 8">Multi-pass membrane protein</topology>
    </subcellularLocation>
</comment>
<evidence type="ECO:0000256" key="1">
    <source>
        <dbReference type="ARBA" id="ARBA00004571"/>
    </source>
</evidence>
<keyword evidence="4 8" id="KW-0812">Transmembrane</keyword>
<name>A0A5M8NTK3_9BACT</name>
<feature type="domain" description="TonB-dependent receptor-like beta-barrel" evidence="9">
    <location>
        <begin position="34"/>
        <end position="484"/>
    </location>
</feature>
<dbReference type="InterPro" id="IPR000531">
    <property type="entry name" value="Beta-barrel_TonB"/>
</dbReference>
<evidence type="ECO:0000313" key="10">
    <source>
        <dbReference type="EMBL" id="KAA6300256.1"/>
    </source>
</evidence>
<keyword evidence="5" id="KW-0798">TonB box</keyword>
<evidence type="ECO:0000313" key="11">
    <source>
        <dbReference type="Proteomes" id="UP000324575"/>
    </source>
</evidence>
<dbReference type="PROSITE" id="PS52016">
    <property type="entry name" value="TONB_DEPENDENT_REC_3"/>
    <property type="match status" value="1"/>
</dbReference>
<evidence type="ECO:0000259" key="9">
    <source>
        <dbReference type="Pfam" id="PF00593"/>
    </source>
</evidence>
<evidence type="ECO:0000256" key="2">
    <source>
        <dbReference type="ARBA" id="ARBA00022448"/>
    </source>
</evidence>
<accession>A0A5M8NTK3</accession>
<gene>
    <name evidence="10" type="ORF">EZS26_003598</name>
</gene>
<dbReference type="InterPro" id="IPR039426">
    <property type="entry name" value="TonB-dep_rcpt-like"/>
</dbReference>
<evidence type="ECO:0000256" key="8">
    <source>
        <dbReference type="PROSITE-ProRule" id="PRU01360"/>
    </source>
</evidence>
<comment type="similarity">
    <text evidence="8">Belongs to the TonB-dependent receptor family.</text>
</comment>
<evidence type="ECO:0000256" key="5">
    <source>
        <dbReference type="ARBA" id="ARBA00023077"/>
    </source>
</evidence>
<feature type="non-terminal residue" evidence="10">
    <location>
        <position position="507"/>
    </location>
</feature>
<evidence type="ECO:0000256" key="6">
    <source>
        <dbReference type="ARBA" id="ARBA00023136"/>
    </source>
</evidence>
<keyword evidence="10" id="KW-0675">Receptor</keyword>
<dbReference type="Gene3D" id="2.40.170.20">
    <property type="entry name" value="TonB-dependent receptor, beta-barrel domain"/>
    <property type="match status" value="1"/>
</dbReference>
<dbReference type="EMBL" id="SNRX01000110">
    <property type="protein sequence ID" value="KAA6300256.1"/>
    <property type="molecule type" value="Genomic_DNA"/>
</dbReference>
<dbReference type="InterPro" id="IPR036942">
    <property type="entry name" value="Beta-barrel_TonB_sf"/>
</dbReference>
<keyword evidence="6 8" id="KW-0472">Membrane</keyword>
<dbReference type="Proteomes" id="UP000324575">
    <property type="component" value="Unassembled WGS sequence"/>
</dbReference>
<evidence type="ECO:0000256" key="3">
    <source>
        <dbReference type="ARBA" id="ARBA00022452"/>
    </source>
</evidence>
<dbReference type="AlphaFoldDB" id="A0A5M8NTK3"/>
<reference evidence="10 11" key="1">
    <citation type="submission" date="2019-03" db="EMBL/GenBank/DDBJ databases">
        <title>Single cell metagenomics reveals metabolic interactions within the superorganism composed of flagellate Streblomastix strix and complex community of Bacteroidetes bacteria on its surface.</title>
        <authorList>
            <person name="Treitli S.C."/>
            <person name="Kolisko M."/>
            <person name="Husnik F."/>
            <person name="Keeling P."/>
            <person name="Hampl V."/>
        </authorList>
    </citation>
    <scope>NUCLEOTIDE SEQUENCE [LARGE SCALE GENOMIC DNA]</scope>
    <source>
        <strain evidence="10">St1</strain>
    </source>
</reference>
<dbReference type="InterPro" id="IPR023996">
    <property type="entry name" value="TonB-dep_OMP_SusC/RagA"/>
</dbReference>
<organism evidence="10 11">
    <name type="scientific">Candidatus Ordinivivax streblomastigis</name>
    <dbReference type="NCBI Taxonomy" id="2540710"/>
    <lineage>
        <taxon>Bacteria</taxon>
        <taxon>Pseudomonadati</taxon>
        <taxon>Bacteroidota</taxon>
        <taxon>Bacteroidia</taxon>
        <taxon>Bacteroidales</taxon>
        <taxon>Candidatus Ordinivivax</taxon>
    </lineage>
</organism>
<keyword evidence="7 8" id="KW-0998">Cell outer membrane</keyword>
<proteinExistence type="inferred from homology"/>
<dbReference type="SUPFAM" id="SSF56935">
    <property type="entry name" value="Porins"/>
    <property type="match status" value="1"/>
</dbReference>
<keyword evidence="3 8" id="KW-1134">Transmembrane beta strand</keyword>
<keyword evidence="2 8" id="KW-0813">Transport</keyword>
<protein>
    <submittedName>
        <fullName evidence="10">TonB-dependent receptor SusC</fullName>
    </submittedName>
</protein>
<sequence>MANQFNCNKQINNENFIEVLAGYTTQKTTMEFATATSNWYANESLTYHNLAGGSTAITPTSGGFESVLNSVLGRVNYSLKGRYNATATIRADGSSRFAENKKWGYFPSIGLSWNINEESFFNKNNFVSTLKLRVSAGTVGNQEIGDYRYEDYYAPRNYAFGGQLVTAYNRTNRANPDLKWETTTQYNVGLDIGLWKDRVNIVLDAYSKKTSDLLVEIPLEITSGFGTALQNVGEVSNKGIEIGLNANIIEQKDFNWTVSANLARNINKITDLGWRDQFVPEFSMNNGTTTLSGVDPLLVKKGEPLGSFYGYVFDGVVQAGDNLSSIPVPSWYNPGQSIQPGDPKFVNQNGDKAINDADKVILGNAQPKFTYGLSSSLVYKRVDLFFTFQGTYGNKLYNGLQHKLEATSIYYNAAGSLRDRWTASNPSNTVPRAINTPFLTLDSRYIEDASYLRLKNITIGYALPIKVNKAPDFKLRFFASIQNLLTITDYRGFDPEASYYGGDETNG</sequence>
<evidence type="ECO:0000256" key="4">
    <source>
        <dbReference type="ARBA" id="ARBA00022692"/>
    </source>
</evidence>
<comment type="caution">
    <text evidence="10">The sequence shown here is derived from an EMBL/GenBank/DDBJ whole genome shotgun (WGS) entry which is preliminary data.</text>
</comment>
<evidence type="ECO:0000256" key="7">
    <source>
        <dbReference type="ARBA" id="ARBA00023237"/>
    </source>
</evidence>
<dbReference type="NCBIfam" id="TIGR04056">
    <property type="entry name" value="OMP_RagA_SusC"/>
    <property type="match status" value="1"/>
</dbReference>
<dbReference type="Pfam" id="PF00593">
    <property type="entry name" value="TonB_dep_Rec_b-barrel"/>
    <property type="match status" value="1"/>
</dbReference>